<dbReference type="EMBL" id="JAACJO010000001">
    <property type="protein sequence ID" value="KAF5363989.1"/>
    <property type="molecule type" value="Genomic_DNA"/>
</dbReference>
<keyword evidence="2" id="KW-1133">Transmembrane helix</keyword>
<feature type="transmembrane region" description="Helical" evidence="2">
    <location>
        <begin position="253"/>
        <end position="273"/>
    </location>
</feature>
<feature type="compositionally biased region" description="Basic and acidic residues" evidence="1">
    <location>
        <begin position="356"/>
        <end position="366"/>
    </location>
</feature>
<reference evidence="3 4" key="1">
    <citation type="journal article" date="2020" name="ISME J.">
        <title>Uncovering the hidden diversity of litter-decomposition mechanisms in mushroom-forming fungi.</title>
        <authorList>
            <person name="Floudas D."/>
            <person name="Bentzer J."/>
            <person name="Ahren D."/>
            <person name="Johansson T."/>
            <person name="Persson P."/>
            <person name="Tunlid A."/>
        </authorList>
    </citation>
    <scope>NUCLEOTIDE SEQUENCE [LARGE SCALE GENOMIC DNA]</scope>
    <source>
        <strain evidence="3 4">CBS 146.42</strain>
    </source>
</reference>
<dbReference type="OrthoDB" id="3232296at2759"/>
<comment type="caution">
    <text evidence="3">The sequence shown here is derived from an EMBL/GenBank/DDBJ whole genome shotgun (WGS) entry which is preliminary data.</text>
</comment>
<evidence type="ECO:0000256" key="2">
    <source>
        <dbReference type="SAM" id="Phobius"/>
    </source>
</evidence>
<keyword evidence="2" id="KW-0812">Transmembrane</keyword>
<feature type="transmembrane region" description="Helical" evidence="2">
    <location>
        <begin position="180"/>
        <end position="203"/>
    </location>
</feature>
<accession>A0A8H5GFS9</accession>
<gene>
    <name evidence="3" type="ORF">D9756_000255</name>
</gene>
<feature type="transmembrane region" description="Helical" evidence="2">
    <location>
        <begin position="139"/>
        <end position="160"/>
    </location>
</feature>
<feature type="region of interest" description="Disordered" evidence="1">
    <location>
        <begin position="319"/>
        <end position="341"/>
    </location>
</feature>
<feature type="compositionally biased region" description="Polar residues" evidence="1">
    <location>
        <begin position="319"/>
        <end position="335"/>
    </location>
</feature>
<proteinExistence type="predicted"/>
<name>A0A8H5GFS9_9AGAR</name>
<feature type="compositionally biased region" description="Low complexity" evidence="1">
    <location>
        <begin position="430"/>
        <end position="449"/>
    </location>
</feature>
<sequence>MAPVLDAIVLMGRAVEKSHGTKEKILLDIWIYFNLIGNTILLPLVVITFLFSKTAKRHPTLINLCITWIFSGVFSLLLFYAKEHIGPEPHQPICYAQASLLYGITPMWAVAVLALFSYMLHTLSGEPNQSRYLKSLPMIVMLSAPYIAQCAFTIAALLLANQNPSKVRRNSLFCSFGHHQLQVLFVFCVFIIGIEVALAVVIYRSWRTMRSIGLPSDLPLPLMARVFIFGVYVAVGMVVSILGFFRISLPGSIYAATAGTVVFLIFGTQADVLRAWCFWRKDNSPPPTIRPPLPVNMRSRYASSLDAVFRSYRPESNFPWSNRSSRTHSQPSTHRISTKHFTRLPDDAEVMHVHTGRSDPMERSATESHLVGMSPAPEMTELPEPALTRPRREGVGEPPPVDGLERLDTRRRRRRDDPPRPKGPRNASYTASVRTPSVSVSASPRVRAL</sequence>
<evidence type="ECO:0000313" key="3">
    <source>
        <dbReference type="EMBL" id="KAF5363989.1"/>
    </source>
</evidence>
<protein>
    <submittedName>
        <fullName evidence="3">Uncharacterized protein</fullName>
    </submittedName>
</protein>
<organism evidence="3 4">
    <name type="scientific">Leucocoprinus leucothites</name>
    <dbReference type="NCBI Taxonomy" id="201217"/>
    <lineage>
        <taxon>Eukaryota</taxon>
        <taxon>Fungi</taxon>
        <taxon>Dikarya</taxon>
        <taxon>Basidiomycota</taxon>
        <taxon>Agaricomycotina</taxon>
        <taxon>Agaricomycetes</taxon>
        <taxon>Agaricomycetidae</taxon>
        <taxon>Agaricales</taxon>
        <taxon>Agaricineae</taxon>
        <taxon>Agaricaceae</taxon>
        <taxon>Leucocoprinus</taxon>
    </lineage>
</organism>
<keyword evidence="2" id="KW-0472">Membrane</keyword>
<evidence type="ECO:0000313" key="4">
    <source>
        <dbReference type="Proteomes" id="UP000559027"/>
    </source>
</evidence>
<feature type="transmembrane region" description="Helical" evidence="2">
    <location>
        <begin position="29"/>
        <end position="51"/>
    </location>
</feature>
<keyword evidence="4" id="KW-1185">Reference proteome</keyword>
<feature type="transmembrane region" description="Helical" evidence="2">
    <location>
        <begin position="100"/>
        <end position="118"/>
    </location>
</feature>
<feature type="region of interest" description="Disordered" evidence="1">
    <location>
        <begin position="356"/>
        <end position="449"/>
    </location>
</feature>
<feature type="transmembrane region" description="Helical" evidence="2">
    <location>
        <begin position="224"/>
        <end position="247"/>
    </location>
</feature>
<feature type="transmembrane region" description="Helical" evidence="2">
    <location>
        <begin position="60"/>
        <end position="80"/>
    </location>
</feature>
<dbReference type="AlphaFoldDB" id="A0A8H5GFS9"/>
<dbReference type="Proteomes" id="UP000559027">
    <property type="component" value="Unassembled WGS sequence"/>
</dbReference>
<evidence type="ECO:0000256" key="1">
    <source>
        <dbReference type="SAM" id="MobiDB-lite"/>
    </source>
</evidence>